<dbReference type="Gene3D" id="2.40.128.110">
    <property type="entry name" value="Lipid/polyisoprenoid-binding, YceI-like"/>
    <property type="match status" value="1"/>
</dbReference>
<keyword evidence="1" id="KW-0732">Signal</keyword>
<dbReference type="InterPro" id="IPR007372">
    <property type="entry name" value="Lipid/polyisoprenoid-bd_YceI"/>
</dbReference>
<dbReference type="PANTHER" id="PTHR34406:SF1">
    <property type="entry name" value="PROTEIN YCEI"/>
    <property type="match status" value="1"/>
</dbReference>
<gene>
    <name evidence="3" type="ORF">PQO05_25075</name>
</gene>
<organism evidence="3 4">
    <name type="scientific">Mucilaginibacter jinjuensis</name>
    <dbReference type="NCBI Taxonomy" id="1176721"/>
    <lineage>
        <taxon>Bacteria</taxon>
        <taxon>Pseudomonadati</taxon>
        <taxon>Bacteroidota</taxon>
        <taxon>Sphingobacteriia</taxon>
        <taxon>Sphingobacteriales</taxon>
        <taxon>Sphingobacteriaceae</taxon>
        <taxon>Mucilaginibacter</taxon>
    </lineage>
</organism>
<evidence type="ECO:0000313" key="4">
    <source>
        <dbReference type="Proteomes" id="UP001216139"/>
    </source>
</evidence>
<proteinExistence type="predicted"/>
<accession>A0ABY7T6X0</accession>
<reference evidence="3 4" key="1">
    <citation type="submission" date="2023-02" db="EMBL/GenBank/DDBJ databases">
        <title>Genome sequence of Mucilaginibacter jinjuensis strain KACC 16571.</title>
        <authorList>
            <person name="Kim S."/>
            <person name="Heo J."/>
            <person name="Kwon S.-W."/>
        </authorList>
    </citation>
    <scope>NUCLEOTIDE SEQUENCE [LARGE SCALE GENOMIC DNA]</scope>
    <source>
        <strain evidence="3 4">KACC 16571</strain>
    </source>
</reference>
<feature type="chain" id="PRO_5046683521" evidence="1">
    <location>
        <begin position="19"/>
        <end position="176"/>
    </location>
</feature>
<dbReference type="Pfam" id="PF04264">
    <property type="entry name" value="YceI"/>
    <property type="match status" value="1"/>
</dbReference>
<dbReference type="Proteomes" id="UP001216139">
    <property type="component" value="Chromosome"/>
</dbReference>
<dbReference type="PANTHER" id="PTHR34406">
    <property type="entry name" value="PROTEIN YCEI"/>
    <property type="match status" value="1"/>
</dbReference>
<feature type="signal peptide" evidence="1">
    <location>
        <begin position="1"/>
        <end position="18"/>
    </location>
</feature>
<evidence type="ECO:0000259" key="2">
    <source>
        <dbReference type="SMART" id="SM00867"/>
    </source>
</evidence>
<dbReference type="RefSeq" id="WP_273630213.1">
    <property type="nucleotide sequence ID" value="NZ_CP117167.1"/>
</dbReference>
<sequence>MKRFFLFIALLTITNAFAQIKHTVTKSAVTYEIKNMGIGTHGTFSGLTADIKFDAQNLAASSIEANIETATLNSDNEMRDKHLKSEDYFDIAKYPKITMKSVSFKHKSGGNYTGIFNVTIKDKTKTVEVPFTYTESGSTASFKGNFTINRQDFGVGGRSMVLAKDATITVEVETTK</sequence>
<feature type="domain" description="Lipid/polyisoprenoid-binding YceI-like" evidence="2">
    <location>
        <begin position="21"/>
        <end position="175"/>
    </location>
</feature>
<dbReference type="EMBL" id="CP117167">
    <property type="protein sequence ID" value="WCT12009.1"/>
    <property type="molecule type" value="Genomic_DNA"/>
</dbReference>
<evidence type="ECO:0000256" key="1">
    <source>
        <dbReference type="SAM" id="SignalP"/>
    </source>
</evidence>
<dbReference type="InterPro" id="IPR036761">
    <property type="entry name" value="TTHA0802/YceI-like_sf"/>
</dbReference>
<name>A0ABY7T6X0_9SPHI</name>
<dbReference type="SMART" id="SM00867">
    <property type="entry name" value="YceI"/>
    <property type="match status" value="1"/>
</dbReference>
<keyword evidence="4" id="KW-1185">Reference proteome</keyword>
<dbReference type="SUPFAM" id="SSF101874">
    <property type="entry name" value="YceI-like"/>
    <property type="match status" value="1"/>
</dbReference>
<evidence type="ECO:0000313" key="3">
    <source>
        <dbReference type="EMBL" id="WCT12009.1"/>
    </source>
</evidence>
<protein>
    <submittedName>
        <fullName evidence="3">YceI family protein</fullName>
    </submittedName>
</protein>